<sequence>MPPTQGGLHDASSSTSPDSTERSYDEKPPELSEKAPEALHNEKLRDSQATGTTGESSVLPGDDVDEDEDTLSYSSGPPSLGYSLHNPRRERYIILFFTLLFIESGVLPLILFYSLEWGAHLSVTKNLAIITSLIGTVSGLKLTQRTFQLWFSTGHESRRPIGSARYGMDAFHVLISLTLFAFFVPLVVGSSLSPASPRTTAMALPCVMLTFCTPMLLTGLFDRRLRVPVRVSSLPPRAPLPPLTYTIVEDVVAVDGGGGLAFRHAWAHRYQSSRVMRRVLRVLALWWGLTGVALGGGLIAIAWTAPENTAYGLGYAVPWMWAIAGAVATVPYVHDRLAYERATWAAPGPAAAHRDVRLSVQLTRDAADREVERRARAERRARDRQNRLSGVSGVSGFSAMSGVAPPPGVACRDYAPSPGGSVRAEDVPLPEGRPHTPPLHTPPLHTPAPTPPLPEVKRPEAAYQSPDGSLMV</sequence>
<evidence type="ECO:0000313" key="3">
    <source>
        <dbReference type="EMBL" id="GJE93773.1"/>
    </source>
</evidence>
<feature type="region of interest" description="Disordered" evidence="1">
    <location>
        <begin position="1"/>
        <end position="80"/>
    </location>
</feature>
<evidence type="ECO:0000313" key="4">
    <source>
        <dbReference type="Proteomes" id="UP000703269"/>
    </source>
</evidence>
<dbReference type="PANTHER" id="PTHR42024:SF1">
    <property type="entry name" value="AMINO ACID PERMEASE_ SLC12A DOMAIN-CONTAINING PROTEIN"/>
    <property type="match status" value="1"/>
</dbReference>
<keyword evidence="2" id="KW-0472">Membrane</keyword>
<protein>
    <submittedName>
        <fullName evidence="3">Uncharacterized protein</fullName>
    </submittedName>
</protein>
<keyword evidence="2" id="KW-1133">Transmembrane helix</keyword>
<evidence type="ECO:0000256" key="2">
    <source>
        <dbReference type="SAM" id="Phobius"/>
    </source>
</evidence>
<organism evidence="3 4">
    <name type="scientific">Phanerochaete sordida</name>
    <dbReference type="NCBI Taxonomy" id="48140"/>
    <lineage>
        <taxon>Eukaryota</taxon>
        <taxon>Fungi</taxon>
        <taxon>Dikarya</taxon>
        <taxon>Basidiomycota</taxon>
        <taxon>Agaricomycotina</taxon>
        <taxon>Agaricomycetes</taxon>
        <taxon>Polyporales</taxon>
        <taxon>Phanerochaetaceae</taxon>
        <taxon>Phanerochaete</taxon>
    </lineage>
</organism>
<dbReference type="Proteomes" id="UP000703269">
    <property type="component" value="Unassembled WGS sequence"/>
</dbReference>
<accession>A0A9P3GF59</accession>
<dbReference type="PANTHER" id="PTHR42024">
    <property type="entry name" value="AMINO ACID PERMEASE_ SLC12A DOMAIN-CONTAINING PROTEIN"/>
    <property type="match status" value="1"/>
</dbReference>
<reference evidence="3 4" key="1">
    <citation type="submission" date="2021-08" db="EMBL/GenBank/DDBJ databases">
        <title>Draft Genome Sequence of Phanerochaete sordida strain YK-624.</title>
        <authorList>
            <person name="Mori T."/>
            <person name="Dohra H."/>
            <person name="Suzuki T."/>
            <person name="Kawagishi H."/>
            <person name="Hirai H."/>
        </authorList>
    </citation>
    <scope>NUCLEOTIDE SEQUENCE [LARGE SCALE GENOMIC DNA]</scope>
    <source>
        <strain evidence="3 4">YK-624</strain>
    </source>
</reference>
<evidence type="ECO:0000256" key="1">
    <source>
        <dbReference type="SAM" id="MobiDB-lite"/>
    </source>
</evidence>
<dbReference type="OrthoDB" id="4838853at2759"/>
<feature type="region of interest" description="Disordered" evidence="1">
    <location>
        <begin position="367"/>
        <end position="472"/>
    </location>
</feature>
<feature type="transmembrane region" description="Helical" evidence="2">
    <location>
        <begin position="315"/>
        <end position="333"/>
    </location>
</feature>
<feature type="transmembrane region" description="Helical" evidence="2">
    <location>
        <begin position="279"/>
        <end position="303"/>
    </location>
</feature>
<feature type="compositionally biased region" description="Basic and acidic residues" evidence="1">
    <location>
        <begin position="19"/>
        <end position="46"/>
    </location>
</feature>
<feature type="transmembrane region" description="Helical" evidence="2">
    <location>
        <begin position="200"/>
        <end position="221"/>
    </location>
</feature>
<dbReference type="AlphaFoldDB" id="A0A9P3GF59"/>
<feature type="compositionally biased region" description="Basic and acidic residues" evidence="1">
    <location>
        <begin position="367"/>
        <end position="386"/>
    </location>
</feature>
<keyword evidence="2" id="KW-0812">Transmembrane</keyword>
<gene>
    <name evidence="3" type="ORF">PsYK624_099340</name>
</gene>
<name>A0A9P3GF59_9APHY</name>
<feature type="compositionally biased region" description="Low complexity" evidence="1">
    <location>
        <begin position="71"/>
        <end position="80"/>
    </location>
</feature>
<feature type="compositionally biased region" description="Pro residues" evidence="1">
    <location>
        <begin position="435"/>
        <end position="454"/>
    </location>
</feature>
<feature type="transmembrane region" description="Helical" evidence="2">
    <location>
        <begin position="92"/>
        <end position="115"/>
    </location>
</feature>
<comment type="caution">
    <text evidence="3">The sequence shown here is derived from an EMBL/GenBank/DDBJ whole genome shotgun (WGS) entry which is preliminary data.</text>
</comment>
<proteinExistence type="predicted"/>
<feature type="transmembrane region" description="Helical" evidence="2">
    <location>
        <begin position="164"/>
        <end position="188"/>
    </location>
</feature>
<feature type="transmembrane region" description="Helical" evidence="2">
    <location>
        <begin position="127"/>
        <end position="143"/>
    </location>
</feature>
<dbReference type="EMBL" id="BPQB01000035">
    <property type="protein sequence ID" value="GJE93773.1"/>
    <property type="molecule type" value="Genomic_DNA"/>
</dbReference>
<feature type="compositionally biased region" description="Polar residues" evidence="1">
    <location>
        <begin position="47"/>
        <end position="56"/>
    </location>
</feature>
<keyword evidence="4" id="KW-1185">Reference proteome</keyword>